<keyword evidence="4" id="KW-0812">Transmembrane</keyword>
<keyword evidence="6" id="KW-0670">Pyruvate</keyword>
<keyword evidence="7" id="KW-1185">Reference proteome</keyword>
<evidence type="ECO:0000256" key="1">
    <source>
        <dbReference type="ARBA" id="ARBA00009617"/>
    </source>
</evidence>
<evidence type="ECO:0000256" key="4">
    <source>
        <dbReference type="SAM" id="Phobius"/>
    </source>
</evidence>
<feature type="transmembrane region" description="Helical" evidence="4">
    <location>
        <begin position="234"/>
        <end position="260"/>
    </location>
</feature>
<sequence length="614" mass="68253">MKESHISLSEKITFSLGAMSKDIIYWFIGAYLMLYLTDFYGMSAAFIGFILLIGKIANAFLDPFLGYAIDNTTTRFSKFKPWIIVGSLLTAVTVTCLFYKPNLQGSDLALYGLGFYFLTIIAYSLMDIPFWSLIPNFGTVGKDRLIMTAIPRAMTVVGGQFILIFGLFLIRKLTFNSQHDLSEGFFMLAAGCALFFLITQLVMCFTLKTRRQKFKYAKFSISKAFELISKNDQLLATISIMVLQQIAIGIVNSSLIFYFLQEHVITAKHFTIIMSGGAVIQFLTYILLPKIIGLISRKAAFYISGILMLCGFISMIFLSLTTGNPIILCISFCFANCGMALMIGLTTSMLADCVDYGEFKNGIRSEALIFSLQTFSAKLGTGIALFMSGLSISAAAYIPREITFVHQEFSFRLALVIVCLLILLSLWIYSRYYKLNGILFKSMLSTLEKLRTSDGMIHDTQKLIRYAIDESNVLLKLKGETLEEVLSPLVSCLARSGIISSISEFRSELNRRLKVTPCGIAEGIAIPHARGECVKRPAIAIAVLEKPLDLGSFDGKKCDLIFLIASPDDGQTHLNLLGRLSLVLNEQGFADSLRHAGTAREVVTRIARYAQHFD</sequence>
<feature type="transmembrane region" description="Helical" evidence="4">
    <location>
        <begin position="185"/>
        <end position="207"/>
    </location>
</feature>
<proteinExistence type="inferred from homology"/>
<dbReference type="GO" id="GO:0005886">
    <property type="term" value="C:plasma membrane"/>
    <property type="evidence" value="ECO:0007669"/>
    <property type="project" value="TreeGrafter"/>
</dbReference>
<comment type="similarity">
    <text evidence="1">Belongs to the sodium:galactoside symporter (TC 2.A.2) family.</text>
</comment>
<feature type="transmembrane region" description="Helical" evidence="4">
    <location>
        <begin position="266"/>
        <end position="288"/>
    </location>
</feature>
<dbReference type="GO" id="GO:0015293">
    <property type="term" value="F:symporter activity"/>
    <property type="evidence" value="ECO:0007669"/>
    <property type="project" value="UniProtKB-KW"/>
</dbReference>
<dbReference type="CDD" id="cd00211">
    <property type="entry name" value="PTS_IIA_fru"/>
    <property type="match status" value="1"/>
</dbReference>
<feature type="transmembrane region" description="Helical" evidence="4">
    <location>
        <begin position="375"/>
        <end position="397"/>
    </location>
</feature>
<dbReference type="Gene3D" id="3.40.930.10">
    <property type="entry name" value="Mannitol-specific EII, Chain A"/>
    <property type="match status" value="1"/>
</dbReference>
<dbReference type="Pfam" id="PF13347">
    <property type="entry name" value="MFS_2"/>
    <property type="match status" value="1"/>
</dbReference>
<dbReference type="GO" id="GO:0008643">
    <property type="term" value="P:carbohydrate transport"/>
    <property type="evidence" value="ECO:0007669"/>
    <property type="project" value="InterPro"/>
</dbReference>
<dbReference type="InterPro" id="IPR001927">
    <property type="entry name" value="Na/Gal_symport"/>
</dbReference>
<dbReference type="InterPro" id="IPR039672">
    <property type="entry name" value="MFS_2"/>
</dbReference>
<evidence type="ECO:0000259" key="5">
    <source>
        <dbReference type="PROSITE" id="PS51094"/>
    </source>
</evidence>
<keyword evidence="6" id="KW-0808">Transferase</keyword>
<dbReference type="PANTHER" id="PTHR11328:SF36">
    <property type="entry name" value="MELIBIOSE PERMEASE"/>
    <property type="match status" value="1"/>
</dbReference>
<dbReference type="AlphaFoldDB" id="E8LHF5"/>
<feature type="transmembrane region" description="Helical" evidence="4">
    <location>
        <begin position="145"/>
        <end position="170"/>
    </location>
</feature>
<dbReference type="InterPro" id="IPR016152">
    <property type="entry name" value="PTrfase/Anion_transptr"/>
</dbReference>
<evidence type="ECO:0000256" key="3">
    <source>
        <dbReference type="ARBA" id="ARBA00022847"/>
    </source>
</evidence>
<dbReference type="InterPro" id="IPR002178">
    <property type="entry name" value="PTS_EIIA_type-2_dom"/>
</dbReference>
<feature type="transmembrane region" description="Helical" evidence="4">
    <location>
        <begin position="325"/>
        <end position="354"/>
    </location>
</feature>
<evidence type="ECO:0000256" key="2">
    <source>
        <dbReference type="ARBA" id="ARBA00022448"/>
    </source>
</evidence>
<keyword evidence="2" id="KW-0813">Transport</keyword>
<evidence type="ECO:0000313" key="7">
    <source>
        <dbReference type="Proteomes" id="UP000018458"/>
    </source>
</evidence>
<protein>
    <submittedName>
        <fullName evidence="6">Phosphoenolpyruvate-dependent sugar phosphotransferase system, EIIA 2</fullName>
    </submittedName>
</protein>
<feature type="transmembrane region" description="Helical" evidence="4">
    <location>
        <begin position="113"/>
        <end position="133"/>
    </location>
</feature>
<dbReference type="eggNOG" id="COG1762">
    <property type="taxonomic scope" value="Bacteria"/>
</dbReference>
<dbReference type="Pfam" id="PF00359">
    <property type="entry name" value="PTS_EIIA_2"/>
    <property type="match status" value="1"/>
</dbReference>
<dbReference type="RefSeq" id="WP_009142343.1">
    <property type="nucleotide sequence ID" value="NZ_GL830944.1"/>
</dbReference>
<name>E8LHF5_SUCHY</name>
<dbReference type="PANTHER" id="PTHR11328">
    <property type="entry name" value="MAJOR FACILITATOR SUPERFAMILY DOMAIN-CONTAINING PROTEIN"/>
    <property type="match status" value="1"/>
</dbReference>
<dbReference type="GO" id="GO:0016740">
    <property type="term" value="F:transferase activity"/>
    <property type="evidence" value="ECO:0007669"/>
    <property type="project" value="UniProtKB-KW"/>
</dbReference>
<feature type="domain" description="PTS EIIA type-2" evidence="5">
    <location>
        <begin position="466"/>
        <end position="609"/>
    </location>
</feature>
<accession>E8LHF5</accession>
<feature type="transmembrane region" description="Helical" evidence="4">
    <location>
        <begin position="409"/>
        <end position="429"/>
    </location>
</feature>
<evidence type="ECO:0000313" key="6">
    <source>
        <dbReference type="EMBL" id="EFY08063.1"/>
    </source>
</evidence>
<dbReference type="SUPFAM" id="SSF103473">
    <property type="entry name" value="MFS general substrate transporter"/>
    <property type="match status" value="1"/>
</dbReference>
<feature type="transmembrane region" description="Helical" evidence="4">
    <location>
        <begin position="12"/>
        <end position="33"/>
    </location>
</feature>
<keyword evidence="4" id="KW-0472">Membrane</keyword>
<dbReference type="OrthoDB" id="181905at2"/>
<dbReference type="InterPro" id="IPR036259">
    <property type="entry name" value="MFS_trans_sf"/>
</dbReference>
<gene>
    <name evidence="6" type="ORF">HMPREF9444_00114</name>
</gene>
<feature type="transmembrane region" description="Helical" evidence="4">
    <location>
        <begin position="82"/>
        <end position="101"/>
    </location>
</feature>
<dbReference type="HOGENOM" id="CLU_027408_0_3_6"/>
<dbReference type="Gene3D" id="1.20.1250.20">
    <property type="entry name" value="MFS general substrate transporter like domains"/>
    <property type="match status" value="2"/>
</dbReference>
<dbReference type="Proteomes" id="UP000018458">
    <property type="component" value="Unassembled WGS sequence"/>
</dbReference>
<dbReference type="EMBL" id="AEVO01000006">
    <property type="protein sequence ID" value="EFY08063.1"/>
    <property type="molecule type" value="Genomic_DNA"/>
</dbReference>
<dbReference type="eggNOG" id="COG2211">
    <property type="taxonomic scope" value="Bacteria"/>
</dbReference>
<dbReference type="PROSITE" id="PS51094">
    <property type="entry name" value="PTS_EIIA_TYPE_2"/>
    <property type="match status" value="1"/>
</dbReference>
<dbReference type="NCBIfam" id="TIGR00792">
    <property type="entry name" value="gph"/>
    <property type="match status" value="1"/>
</dbReference>
<keyword evidence="4" id="KW-1133">Transmembrane helix</keyword>
<keyword evidence="3" id="KW-0769">Symport</keyword>
<dbReference type="STRING" id="762983.HMPREF9444_00114"/>
<comment type="caution">
    <text evidence="6">The sequence shown here is derived from an EMBL/GenBank/DDBJ whole genome shotgun (WGS) entry which is preliminary data.</text>
</comment>
<dbReference type="GO" id="GO:0006814">
    <property type="term" value="P:sodium ion transport"/>
    <property type="evidence" value="ECO:0007669"/>
    <property type="project" value="InterPro"/>
</dbReference>
<feature type="transmembrane region" description="Helical" evidence="4">
    <location>
        <begin position="300"/>
        <end position="319"/>
    </location>
</feature>
<dbReference type="SUPFAM" id="SSF55804">
    <property type="entry name" value="Phoshotransferase/anion transport protein"/>
    <property type="match status" value="1"/>
</dbReference>
<feature type="transmembrane region" description="Helical" evidence="4">
    <location>
        <begin position="39"/>
        <end position="61"/>
    </location>
</feature>
<reference evidence="6 7" key="1">
    <citation type="submission" date="2011-01" db="EMBL/GenBank/DDBJ databases">
        <authorList>
            <person name="Weinstock G."/>
            <person name="Sodergren E."/>
            <person name="Clifton S."/>
            <person name="Fulton L."/>
            <person name="Fulton B."/>
            <person name="Courtney L."/>
            <person name="Fronick C."/>
            <person name="Harrison M."/>
            <person name="Strong C."/>
            <person name="Farmer C."/>
            <person name="Delahaunty K."/>
            <person name="Markovic C."/>
            <person name="Hall O."/>
            <person name="Minx P."/>
            <person name="Tomlinson C."/>
            <person name="Mitreva M."/>
            <person name="Hou S."/>
            <person name="Chen J."/>
            <person name="Wollam A."/>
            <person name="Pepin K.H."/>
            <person name="Johnson M."/>
            <person name="Bhonagiri V."/>
            <person name="Zhang X."/>
            <person name="Suruliraj S."/>
            <person name="Warren W."/>
            <person name="Chinwalla A."/>
            <person name="Mardis E.R."/>
            <person name="Wilson R.K."/>
        </authorList>
    </citation>
    <scope>NUCLEOTIDE SEQUENCE [LARGE SCALE GENOMIC DNA]</scope>
    <source>
        <strain evidence="7">DSM 22608 / JCM 16073 / KCTC 15190 / YIT 12066</strain>
    </source>
</reference>
<organism evidence="6 7">
    <name type="scientific">Succinatimonas hippei (strain DSM 22608 / JCM 16073 / KCTC 15190 / YIT 12066)</name>
    <dbReference type="NCBI Taxonomy" id="762983"/>
    <lineage>
        <taxon>Bacteria</taxon>
        <taxon>Pseudomonadati</taxon>
        <taxon>Pseudomonadota</taxon>
        <taxon>Gammaproteobacteria</taxon>
        <taxon>Aeromonadales</taxon>
        <taxon>Succinivibrionaceae</taxon>
        <taxon>Succinatimonas</taxon>
    </lineage>
</organism>